<proteinExistence type="predicted"/>
<organism evidence="1 2">
    <name type="scientific">Actinomadura luzonensis</name>
    <dbReference type="NCBI Taxonomy" id="2805427"/>
    <lineage>
        <taxon>Bacteria</taxon>
        <taxon>Bacillati</taxon>
        <taxon>Actinomycetota</taxon>
        <taxon>Actinomycetes</taxon>
        <taxon>Streptosporangiales</taxon>
        <taxon>Thermomonosporaceae</taxon>
        <taxon>Actinomadura</taxon>
    </lineage>
</organism>
<accession>A0ABT0G0V6</accession>
<evidence type="ECO:0008006" key="3">
    <source>
        <dbReference type="Google" id="ProtNLM"/>
    </source>
</evidence>
<reference evidence="1 2" key="1">
    <citation type="submission" date="2022-04" db="EMBL/GenBank/DDBJ databases">
        <title>Genome draft of Actinomadura sp. ATCC 31491.</title>
        <authorList>
            <person name="Shi X."/>
            <person name="Du Y."/>
        </authorList>
    </citation>
    <scope>NUCLEOTIDE SEQUENCE [LARGE SCALE GENOMIC DNA]</scope>
    <source>
        <strain evidence="1 2">ATCC 31491</strain>
    </source>
</reference>
<gene>
    <name evidence="1" type="ORF">MF672_031055</name>
</gene>
<dbReference type="EMBL" id="JAKRKC020000002">
    <property type="protein sequence ID" value="MCK2218197.1"/>
    <property type="molecule type" value="Genomic_DNA"/>
</dbReference>
<name>A0ABT0G0V6_9ACTN</name>
<protein>
    <recommendedName>
        <fullName evidence="3">Ig-like domain repeat protein</fullName>
    </recommendedName>
</protein>
<evidence type="ECO:0000313" key="1">
    <source>
        <dbReference type="EMBL" id="MCK2218197.1"/>
    </source>
</evidence>
<dbReference type="Proteomes" id="UP001317259">
    <property type="component" value="Unassembled WGS sequence"/>
</dbReference>
<sequence length="183" mass="18556">MHVLTRLLMAGLMALAGLTALSGGSAHADSPLADCPGYAQQNFNPGMTLLPQNITFHAEGDFGPCLTATLDPDHAFASYQAGGSGTLSCLVSLPVSGVTGTVAWKSTSGNNTGTSHFSGGISLTERPTGQNVVIVEADITSGPFTGRKLVYEIALLNTDLAACATANGLQNVAGPANLTVLPL</sequence>
<keyword evidence="2" id="KW-1185">Reference proteome</keyword>
<comment type="caution">
    <text evidence="1">The sequence shown here is derived from an EMBL/GenBank/DDBJ whole genome shotgun (WGS) entry which is preliminary data.</text>
</comment>
<dbReference type="RefSeq" id="WP_242371067.1">
    <property type="nucleotide sequence ID" value="NZ_JAKRKC020000002.1"/>
</dbReference>
<evidence type="ECO:0000313" key="2">
    <source>
        <dbReference type="Proteomes" id="UP001317259"/>
    </source>
</evidence>